<gene>
    <name evidence="2" type="ORF">ACFSAU_11955</name>
</gene>
<proteinExistence type="predicted"/>
<protein>
    <submittedName>
        <fullName evidence="2">Lipoate--protein ligase family protein</fullName>
    </submittedName>
</protein>
<organism evidence="2 3">
    <name type="scientific">Halolamina litorea</name>
    <dbReference type="NCBI Taxonomy" id="1515593"/>
    <lineage>
        <taxon>Archaea</taxon>
        <taxon>Methanobacteriati</taxon>
        <taxon>Methanobacteriota</taxon>
        <taxon>Stenosarchaea group</taxon>
        <taxon>Halobacteria</taxon>
        <taxon>Halobacteriales</taxon>
        <taxon>Haloferacaceae</taxon>
    </lineage>
</organism>
<dbReference type="GO" id="GO:0016874">
    <property type="term" value="F:ligase activity"/>
    <property type="evidence" value="ECO:0007669"/>
    <property type="project" value="UniProtKB-KW"/>
</dbReference>
<evidence type="ECO:0000259" key="1">
    <source>
        <dbReference type="PROSITE" id="PS51733"/>
    </source>
</evidence>
<keyword evidence="3" id="KW-1185">Reference proteome</keyword>
<feature type="domain" description="BPL/LPL catalytic" evidence="1">
    <location>
        <begin position="27"/>
        <end position="233"/>
    </location>
</feature>
<evidence type="ECO:0000313" key="3">
    <source>
        <dbReference type="Proteomes" id="UP001597139"/>
    </source>
</evidence>
<dbReference type="AlphaFoldDB" id="A0ABD6BU41"/>
<dbReference type="InterPro" id="IPR045864">
    <property type="entry name" value="aa-tRNA-synth_II/BPL/LPL"/>
</dbReference>
<evidence type="ECO:0000313" key="2">
    <source>
        <dbReference type="EMBL" id="MFD1568205.1"/>
    </source>
</evidence>
<dbReference type="Gene3D" id="3.30.930.10">
    <property type="entry name" value="Bira Bifunctional Protein, Domain 2"/>
    <property type="match status" value="1"/>
</dbReference>
<dbReference type="Pfam" id="PF21948">
    <property type="entry name" value="LplA-B_cat"/>
    <property type="match status" value="1"/>
</dbReference>
<dbReference type="PROSITE" id="PS51733">
    <property type="entry name" value="BPL_LPL_CATALYTIC"/>
    <property type="match status" value="1"/>
</dbReference>
<sequence length="246" mass="25533">MRVIRGQAATPEADREATRDLLGAVADSGVPAVRAWPLHRQLAFGRRDANEPGYDDARAAARERGFPPAERSVGGRAVAYTGTTVAFAALEPTDESRAGITERYEAAVETVIDALATVGVDAERGEPADSFCPGDYSVQARCSPTKNGETDAFGKLAGIAQRVTAGAALVSGVVTVADRAEIRDVLEPVYDALDVPFDPKSVGSVAAAGGPADPERVARALEEAVVDGRGRTVESLSAAVDAGRET</sequence>
<name>A0ABD6BU41_9EURY</name>
<dbReference type="EMBL" id="JBHUCZ010000010">
    <property type="protein sequence ID" value="MFD1568205.1"/>
    <property type="molecule type" value="Genomic_DNA"/>
</dbReference>
<dbReference type="Proteomes" id="UP001597139">
    <property type="component" value="Unassembled WGS sequence"/>
</dbReference>
<reference evidence="2 3" key="1">
    <citation type="journal article" date="2019" name="Int. J. Syst. Evol. Microbiol.">
        <title>The Global Catalogue of Microorganisms (GCM) 10K type strain sequencing project: providing services to taxonomists for standard genome sequencing and annotation.</title>
        <authorList>
            <consortium name="The Broad Institute Genomics Platform"/>
            <consortium name="The Broad Institute Genome Sequencing Center for Infectious Disease"/>
            <person name="Wu L."/>
            <person name="Ma J."/>
        </authorList>
    </citation>
    <scope>NUCLEOTIDE SEQUENCE [LARGE SCALE GENOMIC DNA]</scope>
    <source>
        <strain evidence="2 3">CGMCC 1.12859</strain>
    </source>
</reference>
<dbReference type="SUPFAM" id="SSF55681">
    <property type="entry name" value="Class II aaRS and biotin synthetases"/>
    <property type="match status" value="1"/>
</dbReference>
<keyword evidence="2" id="KW-0436">Ligase</keyword>
<accession>A0ABD6BU41</accession>
<dbReference type="InterPro" id="IPR004143">
    <property type="entry name" value="BPL_LPL_catalytic"/>
</dbReference>
<dbReference type="RefSeq" id="WP_267647797.1">
    <property type="nucleotide sequence ID" value="NZ_JANHGR010000002.1"/>
</dbReference>
<comment type="caution">
    <text evidence="2">The sequence shown here is derived from an EMBL/GenBank/DDBJ whole genome shotgun (WGS) entry which is preliminary data.</text>
</comment>